<evidence type="ECO:0000313" key="2">
    <source>
        <dbReference type="Proteomes" id="UP001160148"/>
    </source>
</evidence>
<dbReference type="Proteomes" id="UP001160148">
    <property type="component" value="Unassembled WGS sequence"/>
</dbReference>
<protein>
    <recommendedName>
        <fullName evidence="3">DUF5615 domain-containing protein</fullName>
    </recommendedName>
</protein>
<proteinExistence type="predicted"/>
<keyword evidence="2" id="KW-1185">Reference proteome</keyword>
<evidence type="ECO:0008006" key="3">
    <source>
        <dbReference type="Google" id="ProtNLM"/>
    </source>
</evidence>
<name>A0AAV0VSJ3_9HEMI</name>
<dbReference type="AlphaFoldDB" id="A0AAV0VSJ3"/>
<dbReference type="EMBL" id="CARXXK010000001">
    <property type="protein sequence ID" value="CAI6347148.1"/>
    <property type="molecule type" value="Genomic_DNA"/>
</dbReference>
<comment type="caution">
    <text evidence="1">The sequence shown here is derived from an EMBL/GenBank/DDBJ whole genome shotgun (WGS) entry which is preliminary data.</text>
</comment>
<sequence>MVLTVAQTSFLSNIRNKSRLIQMLSSYLISKGYIIKQANDDADTVIVNEAIKRAQGQYVVVVDQDIDLLVLLIAHTPVENQIVFLKPGNGGN</sequence>
<organism evidence="1 2">
    <name type="scientific">Macrosiphum euphorbiae</name>
    <name type="common">potato aphid</name>
    <dbReference type="NCBI Taxonomy" id="13131"/>
    <lineage>
        <taxon>Eukaryota</taxon>
        <taxon>Metazoa</taxon>
        <taxon>Ecdysozoa</taxon>
        <taxon>Arthropoda</taxon>
        <taxon>Hexapoda</taxon>
        <taxon>Insecta</taxon>
        <taxon>Pterygota</taxon>
        <taxon>Neoptera</taxon>
        <taxon>Paraneoptera</taxon>
        <taxon>Hemiptera</taxon>
        <taxon>Sternorrhyncha</taxon>
        <taxon>Aphidomorpha</taxon>
        <taxon>Aphidoidea</taxon>
        <taxon>Aphididae</taxon>
        <taxon>Macrosiphini</taxon>
        <taxon>Macrosiphum</taxon>
    </lineage>
</organism>
<evidence type="ECO:0000313" key="1">
    <source>
        <dbReference type="EMBL" id="CAI6347148.1"/>
    </source>
</evidence>
<reference evidence="1 2" key="1">
    <citation type="submission" date="2023-01" db="EMBL/GenBank/DDBJ databases">
        <authorList>
            <person name="Whitehead M."/>
        </authorList>
    </citation>
    <scope>NUCLEOTIDE SEQUENCE [LARGE SCALE GENOMIC DNA]</scope>
</reference>
<gene>
    <name evidence="1" type="ORF">MEUPH1_LOCUS3967</name>
</gene>
<accession>A0AAV0VSJ3</accession>